<sequence>MKFLAHLAVAATIFGAVNAGPVHGNQPAKDCKKKTGDHVVPWDAKYATGLIPAGLELCLAKHSKSHNVIYPLRTLTSTTVGPYLLNPMYQGHPEHGHGSSGHGGSGHGGSGHGGVGLGTPGSNNGSLGASPGPGSTEGGLGAAAPLGGSCFGCIFTVAKEVPCIYTAIKNRDPSALLQCGIGKTDICECVDCLPAALSKYVQPWCSSSEGAGVAPTTELADDDFVANADDNVKAFLGLLSPAELEALKEKAQATNPPPPQTTDGGLTSPNPNGNGAGPELGCVLGSSCGGCCCVGLCVFNSCVGGCF</sequence>
<proteinExistence type="predicted"/>
<dbReference type="AlphaFoldDB" id="A0A0G4KS40"/>
<feature type="chain" id="PRO_5002566053" evidence="2">
    <location>
        <begin position="20"/>
        <end position="307"/>
    </location>
</feature>
<name>A0A0G4KS40_VERLO</name>
<gene>
    <name evidence="3" type="ORF">BN1708_010551</name>
</gene>
<feature type="region of interest" description="Disordered" evidence="1">
    <location>
        <begin position="87"/>
        <end position="136"/>
    </location>
</feature>
<feature type="compositionally biased region" description="Polar residues" evidence="1">
    <location>
        <begin position="261"/>
        <end position="270"/>
    </location>
</feature>
<accession>A0A0G4KS40</accession>
<evidence type="ECO:0000256" key="2">
    <source>
        <dbReference type="SAM" id="SignalP"/>
    </source>
</evidence>
<protein>
    <submittedName>
        <fullName evidence="3">Uncharacterized protein</fullName>
    </submittedName>
</protein>
<evidence type="ECO:0000313" key="4">
    <source>
        <dbReference type="Proteomes" id="UP000044602"/>
    </source>
</evidence>
<dbReference type="EMBL" id="CVQH01003891">
    <property type="protein sequence ID" value="CRK12552.1"/>
    <property type="molecule type" value="Genomic_DNA"/>
</dbReference>
<evidence type="ECO:0000313" key="3">
    <source>
        <dbReference type="EMBL" id="CRK12552.1"/>
    </source>
</evidence>
<evidence type="ECO:0000256" key="1">
    <source>
        <dbReference type="SAM" id="MobiDB-lite"/>
    </source>
</evidence>
<reference evidence="3 4" key="1">
    <citation type="submission" date="2015-05" db="EMBL/GenBank/DDBJ databases">
        <authorList>
            <person name="Wang D.B."/>
            <person name="Wang M."/>
        </authorList>
    </citation>
    <scope>NUCLEOTIDE SEQUENCE [LARGE SCALE GENOMIC DNA]</scope>
    <source>
        <strain evidence="3">VL1</strain>
    </source>
</reference>
<keyword evidence="4" id="KW-1185">Reference proteome</keyword>
<dbReference type="Proteomes" id="UP000044602">
    <property type="component" value="Unassembled WGS sequence"/>
</dbReference>
<keyword evidence="2" id="KW-0732">Signal</keyword>
<feature type="signal peptide" evidence="2">
    <location>
        <begin position="1"/>
        <end position="19"/>
    </location>
</feature>
<feature type="compositionally biased region" description="Gly residues" evidence="1">
    <location>
        <begin position="98"/>
        <end position="119"/>
    </location>
</feature>
<feature type="region of interest" description="Disordered" evidence="1">
    <location>
        <begin position="249"/>
        <end position="270"/>
    </location>
</feature>
<organism evidence="3 4">
    <name type="scientific">Verticillium longisporum</name>
    <name type="common">Verticillium dahliae var. longisporum</name>
    <dbReference type="NCBI Taxonomy" id="100787"/>
    <lineage>
        <taxon>Eukaryota</taxon>
        <taxon>Fungi</taxon>
        <taxon>Dikarya</taxon>
        <taxon>Ascomycota</taxon>
        <taxon>Pezizomycotina</taxon>
        <taxon>Sordariomycetes</taxon>
        <taxon>Hypocreomycetidae</taxon>
        <taxon>Glomerellales</taxon>
        <taxon>Plectosphaerellaceae</taxon>
        <taxon>Verticillium</taxon>
    </lineage>
</organism>